<evidence type="ECO:0000256" key="7">
    <source>
        <dbReference type="ARBA" id="ARBA00023242"/>
    </source>
</evidence>
<keyword evidence="6" id="KW-0378">Hydrolase</keyword>
<keyword evidence="5" id="KW-0479">Metal-binding</keyword>
<proteinExistence type="inferred from homology"/>
<keyword evidence="7" id="KW-0539">Nucleus</keyword>
<organism evidence="9 10">
    <name type="scientific">Frankliniella occidentalis</name>
    <name type="common">Western flower thrips</name>
    <name type="synonym">Euthrips occidentalis</name>
    <dbReference type="NCBI Taxonomy" id="133901"/>
    <lineage>
        <taxon>Eukaryota</taxon>
        <taxon>Metazoa</taxon>
        <taxon>Ecdysozoa</taxon>
        <taxon>Arthropoda</taxon>
        <taxon>Hexapoda</taxon>
        <taxon>Insecta</taxon>
        <taxon>Pterygota</taxon>
        <taxon>Neoptera</taxon>
        <taxon>Paraneoptera</taxon>
        <taxon>Thysanoptera</taxon>
        <taxon>Terebrantia</taxon>
        <taxon>Thripoidea</taxon>
        <taxon>Thripidae</taxon>
        <taxon>Frankliniella</taxon>
    </lineage>
</organism>
<dbReference type="RefSeq" id="XP_052125209.1">
    <property type="nucleotide sequence ID" value="XM_052269249.1"/>
</dbReference>
<dbReference type="GO" id="GO:0005634">
    <property type="term" value="C:nucleus"/>
    <property type="evidence" value="ECO:0007669"/>
    <property type="project" value="UniProtKB-SubCell"/>
</dbReference>
<reference evidence="10" key="1">
    <citation type="submission" date="2025-08" db="UniProtKB">
        <authorList>
            <consortium name="RefSeq"/>
        </authorList>
    </citation>
    <scope>IDENTIFICATION</scope>
    <source>
        <tissue evidence="10">Whole organism</tissue>
    </source>
</reference>
<comment type="similarity">
    <text evidence="3">Belongs to the HARBI1 family.</text>
</comment>
<dbReference type="PANTHER" id="PTHR22930">
    <property type="match status" value="1"/>
</dbReference>
<evidence type="ECO:0000256" key="1">
    <source>
        <dbReference type="ARBA" id="ARBA00001968"/>
    </source>
</evidence>
<dbReference type="OrthoDB" id="2668416at2759"/>
<gene>
    <name evidence="10" type="primary">LOC113215567</name>
</gene>
<dbReference type="GO" id="GO:0004518">
    <property type="term" value="F:nuclease activity"/>
    <property type="evidence" value="ECO:0007669"/>
    <property type="project" value="UniProtKB-KW"/>
</dbReference>
<dbReference type="InterPro" id="IPR045249">
    <property type="entry name" value="HARBI1-like"/>
</dbReference>
<dbReference type="KEGG" id="foc:113215567"/>
<protein>
    <submittedName>
        <fullName evidence="10">Uncharacterized protein LOC113215567</fullName>
    </submittedName>
</protein>
<sequence>MMCDQLIDEAAEALIPGVMFYWQFLYEDRIWEKITVNVEEFRVMGDPAFRMHFRLSEDVFENLLQDIGNHLIEEQRLKRERRPLSHILLMVLWILATPECFRAVALRYEACPSEVHDAYVYIIEALRELAPRFITWPNQEERVVIKANMRRISDFPGIVGIIDGCNVPISAPVEDKAAYRDYHHQYSIKMQAVCDDKLLLRDLYVGEAGSLHDARVFRRSPLCSNLLEDPNILSEGEHIIGDSAYMLLNQLLTPFENRGDLRPLQRQYNRRLCKVRARIEHTFGHAKCLWRRLHFLPVVNMSYALDHIVACIVLHNYKILHGDQVAIIPAAANIYDVEDARVLENDVRAPEPRRNLDANDPHIPQDFRRLVEASHRLGQQKRWDISNSFPLL</sequence>
<evidence type="ECO:0000256" key="3">
    <source>
        <dbReference type="ARBA" id="ARBA00006958"/>
    </source>
</evidence>
<dbReference type="Pfam" id="PF13359">
    <property type="entry name" value="DDE_Tnp_4"/>
    <property type="match status" value="1"/>
</dbReference>
<dbReference type="Proteomes" id="UP000504606">
    <property type="component" value="Unplaced"/>
</dbReference>
<keyword evidence="9" id="KW-1185">Reference proteome</keyword>
<evidence type="ECO:0000256" key="5">
    <source>
        <dbReference type="ARBA" id="ARBA00022723"/>
    </source>
</evidence>
<comment type="cofactor">
    <cofactor evidence="1">
        <name>a divalent metal cation</name>
        <dbReference type="ChEBI" id="CHEBI:60240"/>
    </cofactor>
</comment>
<dbReference type="InterPro" id="IPR027806">
    <property type="entry name" value="HARBI1_dom"/>
</dbReference>
<dbReference type="AlphaFoldDB" id="A0A9C6WZ29"/>
<evidence type="ECO:0000313" key="10">
    <source>
        <dbReference type="RefSeq" id="XP_052125209.1"/>
    </source>
</evidence>
<name>A0A9C6WZ29_FRAOC</name>
<evidence type="ECO:0000256" key="4">
    <source>
        <dbReference type="ARBA" id="ARBA00022722"/>
    </source>
</evidence>
<evidence type="ECO:0000256" key="6">
    <source>
        <dbReference type="ARBA" id="ARBA00022801"/>
    </source>
</evidence>
<dbReference type="GeneID" id="113215567"/>
<feature type="domain" description="DDE Tnp4" evidence="8">
    <location>
        <begin position="162"/>
        <end position="316"/>
    </location>
</feature>
<evidence type="ECO:0000313" key="9">
    <source>
        <dbReference type="Proteomes" id="UP000504606"/>
    </source>
</evidence>
<comment type="subcellular location">
    <subcellularLocation>
        <location evidence="2">Nucleus</location>
    </subcellularLocation>
</comment>
<evidence type="ECO:0000256" key="2">
    <source>
        <dbReference type="ARBA" id="ARBA00004123"/>
    </source>
</evidence>
<keyword evidence="4" id="KW-0540">Nuclease</keyword>
<evidence type="ECO:0000259" key="8">
    <source>
        <dbReference type="Pfam" id="PF13359"/>
    </source>
</evidence>
<accession>A0A9C6WZ29</accession>
<dbReference type="GO" id="GO:0046872">
    <property type="term" value="F:metal ion binding"/>
    <property type="evidence" value="ECO:0007669"/>
    <property type="project" value="UniProtKB-KW"/>
</dbReference>
<dbReference type="PANTHER" id="PTHR22930:SF85">
    <property type="entry name" value="GH03217P-RELATED"/>
    <property type="match status" value="1"/>
</dbReference>
<dbReference type="GO" id="GO:0016787">
    <property type="term" value="F:hydrolase activity"/>
    <property type="evidence" value="ECO:0007669"/>
    <property type="project" value="UniProtKB-KW"/>
</dbReference>